<evidence type="ECO:0000256" key="1">
    <source>
        <dbReference type="ARBA" id="ARBA00004418"/>
    </source>
</evidence>
<dbReference type="SUPFAM" id="SSF74650">
    <property type="entry name" value="Galactose mutarotase-like"/>
    <property type="match status" value="1"/>
</dbReference>
<dbReference type="Proteomes" id="UP000628017">
    <property type="component" value="Unassembled WGS sequence"/>
</dbReference>
<dbReference type="InterPro" id="IPR011013">
    <property type="entry name" value="Gal_mutarotase_sf_dom"/>
</dbReference>
<proteinExistence type="inferred from homology"/>
<dbReference type="FunFam" id="2.70.98.10:FF:000001">
    <property type="entry name" value="Glucans biosynthesis protein G"/>
    <property type="match status" value="1"/>
</dbReference>
<dbReference type="SUPFAM" id="SSF81296">
    <property type="entry name" value="E set domains"/>
    <property type="match status" value="1"/>
</dbReference>
<comment type="similarity">
    <text evidence="3">Belongs to the OpgD/OpgG family.</text>
</comment>
<comment type="caution">
    <text evidence="8">The sequence shown here is derived from an EMBL/GenBank/DDBJ whole genome shotgun (WGS) entry which is preliminary data.</text>
</comment>
<feature type="domain" description="Glucan biosynthesis periplasmic MdoG C-terminal" evidence="7">
    <location>
        <begin position="36"/>
        <end position="505"/>
    </location>
</feature>
<feature type="chain" id="PRO_5037793486" evidence="6">
    <location>
        <begin position="21"/>
        <end position="507"/>
    </location>
</feature>
<evidence type="ECO:0000259" key="7">
    <source>
        <dbReference type="Pfam" id="PF04349"/>
    </source>
</evidence>
<comment type="pathway">
    <text evidence="2">Glycan metabolism; osmoregulated periplasmic glucan (OPG) biosynthesis.</text>
</comment>
<dbReference type="PIRSF" id="PIRSF006281">
    <property type="entry name" value="MdoG"/>
    <property type="match status" value="1"/>
</dbReference>
<evidence type="ECO:0000313" key="9">
    <source>
        <dbReference type="Proteomes" id="UP000628017"/>
    </source>
</evidence>
<dbReference type="GO" id="GO:0030246">
    <property type="term" value="F:carbohydrate binding"/>
    <property type="evidence" value="ECO:0007669"/>
    <property type="project" value="InterPro"/>
</dbReference>
<accession>A0A916R4V8</accession>
<dbReference type="GO" id="GO:0030288">
    <property type="term" value="C:outer membrane-bounded periplasmic space"/>
    <property type="evidence" value="ECO:0007669"/>
    <property type="project" value="TreeGrafter"/>
</dbReference>
<reference evidence="8" key="2">
    <citation type="submission" date="2020-09" db="EMBL/GenBank/DDBJ databases">
        <authorList>
            <person name="Sun Q."/>
            <person name="Zhou Y."/>
        </authorList>
    </citation>
    <scope>NUCLEOTIDE SEQUENCE</scope>
    <source>
        <strain evidence="8">CGMCC 1.15880</strain>
    </source>
</reference>
<evidence type="ECO:0000256" key="6">
    <source>
        <dbReference type="SAM" id="SignalP"/>
    </source>
</evidence>
<dbReference type="AlphaFoldDB" id="A0A916R4V8"/>
<dbReference type="InterPro" id="IPR007444">
    <property type="entry name" value="Glucan_biosyn_MdoG_C"/>
</dbReference>
<evidence type="ECO:0000256" key="3">
    <source>
        <dbReference type="ARBA" id="ARBA00009284"/>
    </source>
</evidence>
<keyword evidence="4 6" id="KW-0732">Signal</keyword>
<name>A0A916R4V8_9RHOB</name>
<sequence length="507" mass="56347">MLRREFIAGLAALAASPVLAQDAPPKGLQLGAGVAFKADNVIDLARNLSKQAYKAPASVPEEWTQISYEDYQSIWFDNRNALWNNQEDVPLRLDVFAPGLYFPHPVEISIVENGVAAPLLFDMEMFGTTDKFPELPVGDSLGYSGLRLRAELQRAGIYEEFAVFQGASYFRAIGNGNIYGLSARALAIDTAQERGEEFPVFRAFWLEKPNAKGKAFVVHALLDSPSCTGAYRFEITPGEALVMDIEARLFPREDMEHLGVAPLTSMFQYDQTNRHKFTDFRPAVHDSDGLLIVNGAGETLWRPLANPAHLQISSFIDNNPTGFGLMQRAQEYRDFADLEALYHRRPGVWVEPKGDWGAGAVTLVEIPTPSEVFDNIVCFWTPKEIWRAGSDHALSYRLTWSQDNMYGNGLAVRNTMIGSAFENRGIIVVIDFDAGAKMPTDFSAISHPIQASAGKVSSGVLQRNPETGGPRLAFKFEPDGAKTIEFRTQLLVDDTPLSEIWLYRWTV</sequence>
<protein>
    <submittedName>
        <fullName evidence="8">Glucans biosynthesis protein G</fullName>
    </submittedName>
</protein>
<dbReference type="InterPro" id="IPR013783">
    <property type="entry name" value="Ig-like_fold"/>
</dbReference>
<evidence type="ECO:0000256" key="2">
    <source>
        <dbReference type="ARBA" id="ARBA00005001"/>
    </source>
</evidence>
<dbReference type="PANTHER" id="PTHR30504:SF2">
    <property type="entry name" value="GLUCANS BIOSYNTHESIS PROTEIN G"/>
    <property type="match status" value="1"/>
</dbReference>
<organism evidence="8 9">
    <name type="scientific">Neptunicoccus cionae</name>
    <dbReference type="NCBI Taxonomy" id="2035344"/>
    <lineage>
        <taxon>Bacteria</taxon>
        <taxon>Pseudomonadati</taxon>
        <taxon>Pseudomonadota</taxon>
        <taxon>Alphaproteobacteria</taxon>
        <taxon>Rhodobacterales</taxon>
        <taxon>Paracoccaceae</taxon>
        <taxon>Neptunicoccus</taxon>
    </lineage>
</organism>
<dbReference type="RefSeq" id="WP_188678436.1">
    <property type="nucleotide sequence ID" value="NZ_BMKA01000008.1"/>
</dbReference>
<dbReference type="InterPro" id="IPR014756">
    <property type="entry name" value="Ig_E-set"/>
</dbReference>
<evidence type="ECO:0000256" key="5">
    <source>
        <dbReference type="ARBA" id="ARBA00022764"/>
    </source>
</evidence>
<dbReference type="GO" id="GO:0051274">
    <property type="term" value="P:beta-glucan biosynthetic process"/>
    <property type="evidence" value="ECO:0007669"/>
    <property type="project" value="TreeGrafter"/>
</dbReference>
<keyword evidence="9" id="KW-1185">Reference proteome</keyword>
<evidence type="ECO:0000313" key="8">
    <source>
        <dbReference type="EMBL" id="GGA31127.1"/>
    </source>
</evidence>
<keyword evidence="5" id="KW-0574">Periplasm</keyword>
<dbReference type="Gene3D" id="2.70.98.10">
    <property type="match status" value="1"/>
</dbReference>
<dbReference type="GO" id="GO:0003824">
    <property type="term" value="F:catalytic activity"/>
    <property type="evidence" value="ECO:0007669"/>
    <property type="project" value="InterPro"/>
</dbReference>
<evidence type="ECO:0000256" key="4">
    <source>
        <dbReference type="ARBA" id="ARBA00022729"/>
    </source>
</evidence>
<dbReference type="InterPro" id="IPR014718">
    <property type="entry name" value="GH-type_carb-bd"/>
</dbReference>
<dbReference type="Pfam" id="PF04349">
    <property type="entry name" value="MdoG"/>
    <property type="match status" value="1"/>
</dbReference>
<dbReference type="InterPro" id="IPR014438">
    <property type="entry name" value="Glucan_biosyn_MdoG/MdoD"/>
</dbReference>
<comment type="subcellular location">
    <subcellularLocation>
        <location evidence="1">Periplasm</location>
    </subcellularLocation>
</comment>
<dbReference type="PANTHER" id="PTHR30504">
    <property type="entry name" value="GLUCANS BIOSYNTHESIS PROTEIN"/>
    <property type="match status" value="1"/>
</dbReference>
<feature type="signal peptide" evidence="6">
    <location>
        <begin position="1"/>
        <end position="20"/>
    </location>
</feature>
<dbReference type="EMBL" id="BMKA01000008">
    <property type="protein sequence ID" value="GGA31127.1"/>
    <property type="molecule type" value="Genomic_DNA"/>
</dbReference>
<reference evidence="8" key="1">
    <citation type="journal article" date="2014" name="Int. J. Syst. Evol. Microbiol.">
        <title>Complete genome sequence of Corynebacterium casei LMG S-19264T (=DSM 44701T), isolated from a smear-ripened cheese.</title>
        <authorList>
            <consortium name="US DOE Joint Genome Institute (JGI-PGF)"/>
            <person name="Walter F."/>
            <person name="Albersmeier A."/>
            <person name="Kalinowski J."/>
            <person name="Ruckert C."/>
        </authorList>
    </citation>
    <scope>NUCLEOTIDE SEQUENCE</scope>
    <source>
        <strain evidence="8">CGMCC 1.15880</strain>
    </source>
</reference>
<dbReference type="Gene3D" id="2.60.40.10">
    <property type="entry name" value="Immunoglobulins"/>
    <property type="match status" value="1"/>
</dbReference>
<gene>
    <name evidence="8" type="primary">opgG</name>
    <name evidence="8" type="ORF">GCM10011498_35400</name>
</gene>